<organism evidence="2 3">
    <name type="scientific">Dichomitus squalens</name>
    <dbReference type="NCBI Taxonomy" id="114155"/>
    <lineage>
        <taxon>Eukaryota</taxon>
        <taxon>Fungi</taxon>
        <taxon>Dikarya</taxon>
        <taxon>Basidiomycota</taxon>
        <taxon>Agaricomycotina</taxon>
        <taxon>Agaricomycetes</taxon>
        <taxon>Polyporales</taxon>
        <taxon>Polyporaceae</taxon>
        <taxon>Dichomitus</taxon>
    </lineage>
</organism>
<evidence type="ECO:0000256" key="1">
    <source>
        <dbReference type="SAM" id="MobiDB-lite"/>
    </source>
</evidence>
<gene>
    <name evidence="2" type="ORF">BD310DRAFT_940941</name>
</gene>
<evidence type="ECO:0000313" key="2">
    <source>
        <dbReference type="EMBL" id="TBU52160.1"/>
    </source>
</evidence>
<sequence length="102" mass="10732">MRILEDLEAGDVVPQTSRPCAIAAISPRATPFASAAPNAPPYLPSGFGGGNDPPTSRQQSSPSARKPAGRASSADKALRLPSLLRAWTSCDVACRFRGVRRE</sequence>
<keyword evidence="3" id="KW-1185">Reference proteome</keyword>
<dbReference type="AlphaFoldDB" id="A0A4Q9PBN3"/>
<protein>
    <submittedName>
        <fullName evidence="2">Uncharacterized protein</fullName>
    </submittedName>
</protein>
<reference evidence="2 3" key="1">
    <citation type="submission" date="2019-01" db="EMBL/GenBank/DDBJ databases">
        <title>Draft genome sequences of three monokaryotic isolates of the white-rot basidiomycete fungus Dichomitus squalens.</title>
        <authorList>
            <consortium name="DOE Joint Genome Institute"/>
            <person name="Lopez S.C."/>
            <person name="Andreopoulos B."/>
            <person name="Pangilinan J."/>
            <person name="Lipzen A."/>
            <person name="Riley R."/>
            <person name="Ahrendt S."/>
            <person name="Ng V."/>
            <person name="Barry K."/>
            <person name="Daum C."/>
            <person name="Grigoriev I.V."/>
            <person name="Hilden K.S."/>
            <person name="Makela M.R."/>
            <person name="de Vries R.P."/>
        </authorList>
    </citation>
    <scope>NUCLEOTIDE SEQUENCE [LARGE SCALE GENOMIC DNA]</scope>
    <source>
        <strain evidence="2 3">CBS 464.89</strain>
    </source>
</reference>
<accession>A0A4Q9PBN3</accession>
<name>A0A4Q9PBN3_9APHY</name>
<proteinExistence type="predicted"/>
<feature type="region of interest" description="Disordered" evidence="1">
    <location>
        <begin position="33"/>
        <end position="75"/>
    </location>
</feature>
<feature type="compositionally biased region" description="Polar residues" evidence="1">
    <location>
        <begin position="53"/>
        <end position="63"/>
    </location>
</feature>
<evidence type="ECO:0000313" key="3">
    <source>
        <dbReference type="Proteomes" id="UP000292082"/>
    </source>
</evidence>
<dbReference type="EMBL" id="ML145264">
    <property type="protein sequence ID" value="TBU52160.1"/>
    <property type="molecule type" value="Genomic_DNA"/>
</dbReference>
<dbReference type="Proteomes" id="UP000292082">
    <property type="component" value="Unassembled WGS sequence"/>
</dbReference>